<dbReference type="PANTHER" id="PTHR42923">
    <property type="entry name" value="PROTOPORPHYRINOGEN OXIDASE"/>
    <property type="match status" value="1"/>
</dbReference>
<dbReference type="AlphaFoldDB" id="A0A1G8DRK0"/>
<proteinExistence type="predicted"/>
<dbReference type="Gene3D" id="3.50.50.60">
    <property type="entry name" value="FAD/NAD(P)-binding domain"/>
    <property type="match status" value="1"/>
</dbReference>
<evidence type="ECO:0000313" key="3">
    <source>
        <dbReference type="Proteomes" id="UP000199705"/>
    </source>
</evidence>
<accession>A0A1G8DRK0</accession>
<dbReference type="PROSITE" id="PS51318">
    <property type="entry name" value="TAT"/>
    <property type="match status" value="1"/>
</dbReference>
<dbReference type="Pfam" id="PF01593">
    <property type="entry name" value="Amino_oxidase"/>
    <property type="match status" value="1"/>
</dbReference>
<feature type="domain" description="Amine oxidase" evidence="1">
    <location>
        <begin position="90"/>
        <end position="554"/>
    </location>
</feature>
<evidence type="ECO:0000313" key="2">
    <source>
        <dbReference type="EMBL" id="SDH60314.1"/>
    </source>
</evidence>
<dbReference type="EMBL" id="FNCG01000011">
    <property type="protein sequence ID" value="SDH60314.1"/>
    <property type="molecule type" value="Genomic_DNA"/>
</dbReference>
<dbReference type="Proteomes" id="UP000199705">
    <property type="component" value="Unassembled WGS sequence"/>
</dbReference>
<name>A0A1G8DRK0_9SPHI</name>
<protein>
    <submittedName>
        <fullName evidence="2">Protoporphyrinogen oxidase</fullName>
    </submittedName>
</protein>
<dbReference type="GO" id="GO:0016491">
    <property type="term" value="F:oxidoreductase activity"/>
    <property type="evidence" value="ECO:0007669"/>
    <property type="project" value="InterPro"/>
</dbReference>
<sequence length="561" mass="63006">MSGRLFYNRSSGVKPLSRRSFLLQAGLVTGAIFFNGCIRKIGGGKPAYAHIKGKLSGPNAKAGHALRDKLPMPIPSSQQSVKTLIIGSGISGLSAARWLQKQGETDFKLLELEDHTGGNAFFGTNSVSSYPLGAHYIPIVNNYDKPLVDFLQENGVITHFDEKGQPYYNEFYLCFDPEERLLINGHWQEGIVPDFGVTDNDRKQVIRFFNLITQLKNARGNDSKYVFDIPLDNSSADDTYRKLDRISFHDYLQQNGFNSPYLLWYLNYCCKDDYGTPALNVSAWAGLHYFSARKGTAANADPNAVITWPEGNGWLMKRLRETVKDHVQTSHLAYDIQLDKNGKVAVKVLDLKQNTSAIFHADKVIMASPQFVNQKLLKNIARPGFDASMLHYSPWLIANLTVNEIPTAAKGMVLCWDNVAYNTASVGYVNANQQDTKLVEAKKVITYYLPLCDKEPRLARLAAYTRTYEQWLDIVISEMEQMHPGITEHIEQADMWLWGHGMIAPSVNYIWGSNRQQAKQAINNQIFFAHTDLSGISIFEEAFHQGIRAAQQVIEHNNGAA</sequence>
<dbReference type="PANTHER" id="PTHR42923:SF39">
    <property type="entry name" value="AMINO OXIDASE"/>
    <property type="match status" value="1"/>
</dbReference>
<reference evidence="3" key="1">
    <citation type="submission" date="2016-10" db="EMBL/GenBank/DDBJ databases">
        <authorList>
            <person name="Varghese N."/>
            <person name="Submissions S."/>
        </authorList>
    </citation>
    <scope>NUCLEOTIDE SEQUENCE [LARGE SCALE GENOMIC DNA]</scope>
    <source>
        <strain evidence="3">Gh-67</strain>
    </source>
</reference>
<organism evidence="2 3">
    <name type="scientific">Mucilaginibacter gossypii</name>
    <dbReference type="NCBI Taxonomy" id="551996"/>
    <lineage>
        <taxon>Bacteria</taxon>
        <taxon>Pseudomonadati</taxon>
        <taxon>Bacteroidota</taxon>
        <taxon>Sphingobacteriia</taxon>
        <taxon>Sphingobacteriales</taxon>
        <taxon>Sphingobacteriaceae</taxon>
        <taxon>Mucilaginibacter</taxon>
    </lineage>
</organism>
<dbReference type="RefSeq" id="WP_091171015.1">
    <property type="nucleotide sequence ID" value="NZ_FNCG01000011.1"/>
</dbReference>
<dbReference type="InterPro" id="IPR050464">
    <property type="entry name" value="Zeta_carotene_desat/Oxidored"/>
</dbReference>
<dbReference type="InterPro" id="IPR036188">
    <property type="entry name" value="FAD/NAD-bd_sf"/>
</dbReference>
<keyword evidence="3" id="KW-1185">Reference proteome</keyword>
<dbReference type="STRING" id="551996.SAMN05192573_1117"/>
<evidence type="ECO:0000259" key="1">
    <source>
        <dbReference type="Pfam" id="PF01593"/>
    </source>
</evidence>
<dbReference type="InterPro" id="IPR002937">
    <property type="entry name" value="Amino_oxidase"/>
</dbReference>
<dbReference type="InterPro" id="IPR006311">
    <property type="entry name" value="TAT_signal"/>
</dbReference>
<dbReference type="SUPFAM" id="SSF51905">
    <property type="entry name" value="FAD/NAD(P)-binding domain"/>
    <property type="match status" value="1"/>
</dbReference>
<gene>
    <name evidence="2" type="ORF">SAMN05192573_1117</name>
</gene>